<dbReference type="Proteomes" id="UP000749471">
    <property type="component" value="Unassembled WGS sequence"/>
</dbReference>
<dbReference type="Pfam" id="PF12728">
    <property type="entry name" value="HTH_17"/>
    <property type="match status" value="1"/>
</dbReference>
<dbReference type="InterPro" id="IPR041657">
    <property type="entry name" value="HTH_17"/>
</dbReference>
<accession>A0ABS6EAN7</accession>
<evidence type="ECO:0000313" key="2">
    <source>
        <dbReference type="EMBL" id="MBU5439998.1"/>
    </source>
</evidence>
<dbReference type="EMBL" id="JAHLPM010000023">
    <property type="protein sequence ID" value="MBU5439998.1"/>
    <property type="molecule type" value="Genomic_DNA"/>
</dbReference>
<comment type="caution">
    <text evidence="2">The sequence shown here is derived from an EMBL/GenBank/DDBJ whole genome shotgun (WGS) entry which is preliminary data.</text>
</comment>
<proteinExistence type="predicted"/>
<sequence length="55" mass="6545">MTIKDMQQFLQVSRSKAYELIKIEGFPAYRVGSEFRMFKSELVEWLKTQKGDEII</sequence>
<name>A0ABS6EAN7_9FIRM</name>
<dbReference type="InterPro" id="IPR010093">
    <property type="entry name" value="SinI_DNA-bd"/>
</dbReference>
<evidence type="ECO:0000259" key="1">
    <source>
        <dbReference type="Pfam" id="PF12728"/>
    </source>
</evidence>
<dbReference type="NCBIfam" id="TIGR01764">
    <property type="entry name" value="excise"/>
    <property type="match status" value="1"/>
</dbReference>
<evidence type="ECO:0000313" key="3">
    <source>
        <dbReference type="Proteomes" id="UP000749471"/>
    </source>
</evidence>
<keyword evidence="3" id="KW-1185">Reference proteome</keyword>
<organism evidence="2 3">
    <name type="scientific">Tissierella simiarum</name>
    <dbReference type="NCBI Taxonomy" id="2841534"/>
    <lineage>
        <taxon>Bacteria</taxon>
        <taxon>Bacillati</taxon>
        <taxon>Bacillota</taxon>
        <taxon>Tissierellia</taxon>
        <taxon>Tissierellales</taxon>
        <taxon>Tissierellaceae</taxon>
        <taxon>Tissierella</taxon>
    </lineage>
</organism>
<gene>
    <name evidence="2" type="ORF">KQI42_18475</name>
</gene>
<feature type="domain" description="Helix-turn-helix" evidence="1">
    <location>
        <begin position="1"/>
        <end position="49"/>
    </location>
</feature>
<dbReference type="RefSeq" id="WP_216521920.1">
    <property type="nucleotide sequence ID" value="NZ_JAHLPM010000023.1"/>
</dbReference>
<reference evidence="2 3" key="1">
    <citation type="submission" date="2021-06" db="EMBL/GenBank/DDBJ databases">
        <authorList>
            <person name="Sun Q."/>
            <person name="Li D."/>
        </authorList>
    </citation>
    <scope>NUCLEOTIDE SEQUENCE [LARGE SCALE GENOMIC DNA]</scope>
    <source>
        <strain evidence="2 3">MSJ-40</strain>
    </source>
</reference>
<protein>
    <submittedName>
        <fullName evidence="2">Helix-turn-helix domain-containing protein</fullName>
    </submittedName>
</protein>